<evidence type="ECO:0000256" key="1">
    <source>
        <dbReference type="SAM" id="MobiDB-lite"/>
    </source>
</evidence>
<reference evidence="4" key="2">
    <citation type="submission" date="2020-10" db="UniProtKB">
        <authorList>
            <consortium name="WormBaseParasite"/>
        </authorList>
    </citation>
    <scope>IDENTIFICATION</scope>
</reference>
<protein>
    <submittedName>
        <fullName evidence="4">7TM GPCR serpentine receptor class x (Srx) domain-containing protein</fullName>
    </submittedName>
</protein>
<dbReference type="AlphaFoldDB" id="A0A7E4V0T2"/>
<feature type="transmembrane region" description="Helical" evidence="2">
    <location>
        <begin position="68"/>
        <end position="89"/>
    </location>
</feature>
<sequence length="163" mass="19194">MQKKREQHEKDNVHLSRKRPPTSRRSLRPPLLSEQNSINNEIHLNFKNSQPGAISRLKNTPINIHQCIILVAIISFLNIAGLAAIATVSQTRKNVFIPKFTNEIKSCRDYYRVHMYLLLLLTNYYHPRKKPDLSTIFTCYCCMAQIEYFLFIFVLFEIIKRKI</sequence>
<keyword evidence="2" id="KW-0472">Membrane</keyword>
<dbReference type="Proteomes" id="UP000492821">
    <property type="component" value="Unassembled WGS sequence"/>
</dbReference>
<reference evidence="3" key="1">
    <citation type="journal article" date="2013" name="Genetics">
        <title>The draft genome and transcriptome of Panagrellus redivivus are shaped by the harsh demands of a free-living lifestyle.</title>
        <authorList>
            <person name="Srinivasan J."/>
            <person name="Dillman A.R."/>
            <person name="Macchietto M.G."/>
            <person name="Heikkinen L."/>
            <person name="Lakso M."/>
            <person name="Fracchia K.M."/>
            <person name="Antoshechkin I."/>
            <person name="Mortazavi A."/>
            <person name="Wong G."/>
            <person name="Sternberg P.W."/>
        </authorList>
    </citation>
    <scope>NUCLEOTIDE SEQUENCE [LARGE SCALE GENOMIC DNA]</scope>
    <source>
        <strain evidence="3">MT8872</strain>
    </source>
</reference>
<name>A0A7E4V0T2_PANRE</name>
<keyword evidence="2" id="KW-0812">Transmembrane</keyword>
<organism evidence="3 4">
    <name type="scientific">Panagrellus redivivus</name>
    <name type="common">Microworm</name>
    <dbReference type="NCBI Taxonomy" id="6233"/>
    <lineage>
        <taxon>Eukaryota</taxon>
        <taxon>Metazoa</taxon>
        <taxon>Ecdysozoa</taxon>
        <taxon>Nematoda</taxon>
        <taxon>Chromadorea</taxon>
        <taxon>Rhabditida</taxon>
        <taxon>Tylenchina</taxon>
        <taxon>Panagrolaimomorpha</taxon>
        <taxon>Panagrolaimoidea</taxon>
        <taxon>Panagrolaimidae</taxon>
        <taxon>Panagrellus</taxon>
    </lineage>
</organism>
<feature type="compositionally biased region" description="Basic residues" evidence="1">
    <location>
        <begin position="15"/>
        <end position="27"/>
    </location>
</feature>
<evidence type="ECO:0000313" key="4">
    <source>
        <dbReference type="WBParaSite" id="Pan_g14880.t1"/>
    </source>
</evidence>
<evidence type="ECO:0000256" key="2">
    <source>
        <dbReference type="SAM" id="Phobius"/>
    </source>
</evidence>
<evidence type="ECO:0000313" key="3">
    <source>
        <dbReference type="Proteomes" id="UP000492821"/>
    </source>
</evidence>
<feature type="region of interest" description="Disordered" evidence="1">
    <location>
        <begin position="1"/>
        <end position="32"/>
    </location>
</feature>
<feature type="compositionally biased region" description="Basic and acidic residues" evidence="1">
    <location>
        <begin position="1"/>
        <end position="14"/>
    </location>
</feature>
<keyword evidence="3" id="KW-1185">Reference proteome</keyword>
<dbReference type="WBParaSite" id="Pan_g14880.t1">
    <property type="protein sequence ID" value="Pan_g14880.t1"/>
    <property type="gene ID" value="Pan_g14880"/>
</dbReference>
<feature type="transmembrane region" description="Helical" evidence="2">
    <location>
        <begin position="133"/>
        <end position="156"/>
    </location>
</feature>
<keyword evidence="2" id="KW-1133">Transmembrane helix</keyword>
<proteinExistence type="predicted"/>
<accession>A0A7E4V0T2</accession>